<gene>
    <name evidence="1" type="ORF">E0H73_43985</name>
</gene>
<dbReference type="Proteomes" id="UP000291144">
    <property type="component" value="Unassembled WGS sequence"/>
</dbReference>
<evidence type="ECO:0000313" key="1">
    <source>
        <dbReference type="EMBL" id="TCC46308.1"/>
    </source>
</evidence>
<reference evidence="1 2" key="1">
    <citation type="submission" date="2019-02" db="EMBL/GenBank/DDBJ databases">
        <title>Kribbella capetownensis sp. nov. and Kribbella speibonae sp. nov., isolated from soil.</title>
        <authorList>
            <person name="Curtis S.M."/>
            <person name="Norton I."/>
            <person name="Everest G.J."/>
            <person name="Meyers P.R."/>
        </authorList>
    </citation>
    <scope>NUCLEOTIDE SEQUENCE [LARGE SCALE GENOMIC DNA]</scope>
    <source>
        <strain evidence="1 2">NRRL B-24813</strain>
    </source>
</reference>
<dbReference type="RefSeq" id="WP_131367031.1">
    <property type="nucleotide sequence ID" value="NZ_SJKB01000033.1"/>
</dbReference>
<evidence type="ECO:0000313" key="2">
    <source>
        <dbReference type="Proteomes" id="UP000291144"/>
    </source>
</evidence>
<comment type="caution">
    <text evidence="1">The sequence shown here is derived from an EMBL/GenBank/DDBJ whole genome shotgun (WGS) entry which is preliminary data.</text>
</comment>
<keyword evidence="2" id="KW-1185">Reference proteome</keyword>
<accession>A0A4R0JN57</accession>
<organism evidence="1 2">
    <name type="scientific">Kribbella pittospori</name>
    <dbReference type="NCBI Taxonomy" id="722689"/>
    <lineage>
        <taxon>Bacteria</taxon>
        <taxon>Bacillati</taxon>
        <taxon>Actinomycetota</taxon>
        <taxon>Actinomycetes</taxon>
        <taxon>Propionibacteriales</taxon>
        <taxon>Kribbellaceae</taxon>
        <taxon>Kribbella</taxon>
    </lineage>
</organism>
<name>A0A4R0JN57_9ACTN</name>
<dbReference type="AlphaFoldDB" id="A0A4R0JN57"/>
<proteinExistence type="predicted"/>
<sequence length="114" mass="13173">MAFAKDQWTKAVKQADGSVDRVRNEKRWGRGKRWLGVWTDLHGEERSKAFETKVQATRYASAMETDRDRGDYLDPDAGKVRLDEIWPRWHDHDLASVGAARRRGPGPRADLRLI</sequence>
<dbReference type="OrthoDB" id="1822491at2"/>
<protein>
    <submittedName>
        <fullName evidence="1">Uncharacterized protein</fullName>
    </submittedName>
</protein>
<dbReference type="EMBL" id="SJKB01000033">
    <property type="protein sequence ID" value="TCC46308.1"/>
    <property type="molecule type" value="Genomic_DNA"/>
</dbReference>